<name>A0A6P5R0L4_MUSCR</name>
<evidence type="ECO:0000313" key="1">
    <source>
        <dbReference type="Proteomes" id="UP000515126"/>
    </source>
</evidence>
<keyword evidence="1" id="KW-1185">Reference proteome</keyword>
<dbReference type="KEGG" id="mcal:110309395"/>
<dbReference type="RefSeq" id="XP_021037674.1">
    <property type="nucleotide sequence ID" value="XM_021182015.1"/>
</dbReference>
<protein>
    <submittedName>
        <fullName evidence="2">Uncharacterized protein LOC110309395</fullName>
    </submittedName>
</protein>
<dbReference type="AlphaFoldDB" id="A0A6P5R0L4"/>
<sequence length="123" mass="14130">MQTPPLPEEGEGQQHSSQGWLLSLKVCQHTCRTPPPCVRMETAESLALIEQPTKPIAEKNMWSMKHFLEVDKAFPKILLPGRSSGILHHPMLCLPLCDQVLKLWLRYRDRHSCEAWMESWGSL</sequence>
<organism evidence="1 2">
    <name type="scientific">Mus caroli</name>
    <name type="common">Ryukyu mouse</name>
    <name type="synonym">Ricefield mouse</name>
    <dbReference type="NCBI Taxonomy" id="10089"/>
    <lineage>
        <taxon>Eukaryota</taxon>
        <taxon>Metazoa</taxon>
        <taxon>Chordata</taxon>
        <taxon>Craniata</taxon>
        <taxon>Vertebrata</taxon>
        <taxon>Euteleostomi</taxon>
        <taxon>Mammalia</taxon>
        <taxon>Eutheria</taxon>
        <taxon>Euarchontoglires</taxon>
        <taxon>Glires</taxon>
        <taxon>Rodentia</taxon>
        <taxon>Myomorpha</taxon>
        <taxon>Muroidea</taxon>
        <taxon>Muridae</taxon>
        <taxon>Murinae</taxon>
        <taxon>Mus</taxon>
        <taxon>Mus</taxon>
    </lineage>
</organism>
<reference evidence="2" key="1">
    <citation type="submission" date="2025-08" db="UniProtKB">
        <authorList>
            <consortium name="RefSeq"/>
        </authorList>
    </citation>
    <scope>IDENTIFICATION</scope>
</reference>
<dbReference type="GeneID" id="110309395"/>
<accession>A0A6P5R0L4</accession>
<proteinExistence type="predicted"/>
<evidence type="ECO:0000313" key="2">
    <source>
        <dbReference type="RefSeq" id="XP_021037674.1"/>
    </source>
</evidence>
<gene>
    <name evidence="2" type="primary">LOC110309395</name>
</gene>
<dbReference type="Proteomes" id="UP000515126">
    <property type="component" value="Chromosome 14"/>
</dbReference>